<keyword evidence="2" id="KW-1185">Reference proteome</keyword>
<dbReference type="RefSeq" id="WP_189510724.1">
    <property type="nucleotide sequence ID" value="NZ_BMXG01000001.1"/>
</dbReference>
<reference evidence="1" key="1">
    <citation type="journal article" date="2014" name="Int. J. Syst. Evol. Microbiol.">
        <title>Complete genome sequence of Corynebacterium casei LMG S-19264T (=DSM 44701T), isolated from a smear-ripened cheese.</title>
        <authorList>
            <consortium name="US DOE Joint Genome Institute (JGI-PGF)"/>
            <person name="Walter F."/>
            <person name="Albersmeier A."/>
            <person name="Kalinowski J."/>
            <person name="Ruckert C."/>
        </authorList>
    </citation>
    <scope>NUCLEOTIDE SEQUENCE</scope>
    <source>
        <strain evidence="1">KCTC 12870</strain>
    </source>
</reference>
<sequence>MNRHKKITYIYIALVSMFCNLHAEKSEWEQLEEAFEQANSLVIEGKVEEIKALKDSHQIKRGEYRKYNLLTTALRHDQLEIADLLLSDGDNDYWVGANPSETFQKHSVFIYQSLKRYYPKRWDRFKDKWLVQAIEAGDEKAVLYLLAEGASFKEGGTEALNKAVFWNNLEMAKRLVELGAKSEAKTLQLAYNMKALEILDFLDKAGEYRERVSEFRKQYPRITNAALLGNWQGPGEWGISSAEFRADATGIIIGAVMPVWVVLKETKYGADLFGQNPDTGEIGEKVIGELHVRPPSKTVRSLGDSVALRRGDDVIYFIRPVSQEKIDEAIAKQRLRNAKAPYIKNLRRVGSAGQQYMMEEGVASVSYKELVGASFITPLKSVNGESYQELVVHKDGGELKVVNQAGEEFSFKY</sequence>
<dbReference type="Gene3D" id="1.25.40.20">
    <property type="entry name" value="Ankyrin repeat-containing domain"/>
    <property type="match status" value="1"/>
</dbReference>
<proteinExistence type="predicted"/>
<organism evidence="1 2">
    <name type="scientific">Cerasicoccus arenae</name>
    <dbReference type="NCBI Taxonomy" id="424488"/>
    <lineage>
        <taxon>Bacteria</taxon>
        <taxon>Pseudomonadati</taxon>
        <taxon>Verrucomicrobiota</taxon>
        <taxon>Opitutia</taxon>
        <taxon>Puniceicoccales</taxon>
        <taxon>Cerasicoccaceae</taxon>
        <taxon>Cerasicoccus</taxon>
    </lineage>
</organism>
<dbReference type="EMBL" id="BMXG01000001">
    <property type="protein sequence ID" value="GHB90243.1"/>
    <property type="molecule type" value="Genomic_DNA"/>
</dbReference>
<dbReference type="SUPFAM" id="SSF48403">
    <property type="entry name" value="Ankyrin repeat"/>
    <property type="match status" value="1"/>
</dbReference>
<dbReference type="AlphaFoldDB" id="A0A8J3DE72"/>
<protein>
    <recommendedName>
        <fullName evidence="3">Ankyrin repeat domain-containing protein</fullName>
    </recommendedName>
</protein>
<name>A0A8J3DE72_9BACT</name>
<evidence type="ECO:0000313" key="1">
    <source>
        <dbReference type="EMBL" id="GHB90243.1"/>
    </source>
</evidence>
<evidence type="ECO:0008006" key="3">
    <source>
        <dbReference type="Google" id="ProtNLM"/>
    </source>
</evidence>
<evidence type="ECO:0000313" key="2">
    <source>
        <dbReference type="Proteomes" id="UP000642829"/>
    </source>
</evidence>
<reference evidence="1" key="2">
    <citation type="submission" date="2020-09" db="EMBL/GenBank/DDBJ databases">
        <authorList>
            <person name="Sun Q."/>
            <person name="Kim S."/>
        </authorList>
    </citation>
    <scope>NUCLEOTIDE SEQUENCE</scope>
    <source>
        <strain evidence="1">KCTC 12870</strain>
    </source>
</reference>
<gene>
    <name evidence="1" type="ORF">GCM10007047_01110</name>
</gene>
<dbReference type="InterPro" id="IPR036770">
    <property type="entry name" value="Ankyrin_rpt-contain_sf"/>
</dbReference>
<accession>A0A8J3DE72</accession>
<dbReference type="Proteomes" id="UP000642829">
    <property type="component" value="Unassembled WGS sequence"/>
</dbReference>
<comment type="caution">
    <text evidence="1">The sequence shown here is derived from an EMBL/GenBank/DDBJ whole genome shotgun (WGS) entry which is preliminary data.</text>
</comment>